<gene>
    <name evidence="4 7" type="primary">rplL</name>
    <name evidence="7" type="ORF">LEP1GSC105_3925</name>
</gene>
<keyword evidence="3 4" id="KW-0687">Ribonucleoprotein</keyword>
<dbReference type="Gene3D" id="3.30.1390.10">
    <property type="match status" value="1"/>
</dbReference>
<dbReference type="HAMAP" id="MF_00368">
    <property type="entry name" value="Ribosomal_bL12"/>
    <property type="match status" value="1"/>
</dbReference>
<comment type="similarity">
    <text evidence="1 4">Belongs to the bacterial ribosomal protein bL12 family.</text>
</comment>
<dbReference type="InterPro" id="IPR014719">
    <property type="entry name" value="Ribosomal_bL12_C/ClpS-like"/>
</dbReference>
<evidence type="ECO:0000256" key="1">
    <source>
        <dbReference type="ARBA" id="ARBA00007197"/>
    </source>
</evidence>
<comment type="function">
    <text evidence="4">Forms part of the ribosomal stalk which helps the ribosome interact with GTP-bound translation factors. Is thus essential for accurate translation.</text>
</comment>
<dbReference type="Gene3D" id="1.20.5.710">
    <property type="entry name" value="Single helix bin"/>
    <property type="match status" value="1"/>
</dbReference>
<dbReference type="Pfam" id="PF16320">
    <property type="entry name" value="Ribosomal_L12_N"/>
    <property type="match status" value="1"/>
</dbReference>
<dbReference type="RefSeq" id="WP_000102402.1">
    <property type="nucleotide sequence ID" value="NZ_AHNR02000040.1"/>
</dbReference>
<dbReference type="CDD" id="cd00387">
    <property type="entry name" value="Ribosomal_L7_L12"/>
    <property type="match status" value="1"/>
</dbReference>
<evidence type="ECO:0000313" key="7">
    <source>
        <dbReference type="EMBL" id="EKR55043.1"/>
    </source>
</evidence>
<sequence>MSTEALLEQIGKLTLVEAADLVKKMEDKFGISAAAPVAVAAVGAAPAGTGAAEEASTFNVILKGFDSAKKIEVIKLVREITGLGLADAKGLVEAGGKAVKEGVAKAEADDLKKKFEGAGAQIELKAS</sequence>
<evidence type="ECO:0000259" key="6">
    <source>
        <dbReference type="Pfam" id="PF16320"/>
    </source>
</evidence>
<reference evidence="7 8" key="1">
    <citation type="submission" date="2012-10" db="EMBL/GenBank/DDBJ databases">
        <authorList>
            <person name="Harkins D.M."/>
            <person name="Durkin A.S."/>
            <person name="Brinkac L.M."/>
            <person name="Haft D.H."/>
            <person name="Selengut J.D."/>
            <person name="Sanka R."/>
            <person name="DePew J."/>
            <person name="Purushe J."/>
            <person name="Chanthongthip A."/>
            <person name="Lattana O."/>
            <person name="Phetsouvanh R."/>
            <person name="Newton P.N."/>
            <person name="Vinetz J.M."/>
            <person name="Sutton G.G."/>
            <person name="Nierman W.C."/>
            <person name="Fouts D.E."/>
        </authorList>
    </citation>
    <scope>NUCLEOTIDE SEQUENCE [LARGE SCALE GENOMIC DNA]</scope>
    <source>
        <strain evidence="7 8">UI 12758</strain>
    </source>
</reference>
<proteinExistence type="inferred from homology"/>
<dbReference type="InterPro" id="IPR036235">
    <property type="entry name" value="Ribosomal_bL12_oligo_N_sf"/>
</dbReference>
<evidence type="ECO:0000256" key="2">
    <source>
        <dbReference type="ARBA" id="ARBA00022980"/>
    </source>
</evidence>
<feature type="domain" description="Large ribosomal subunit protein bL12 oligomerization" evidence="6">
    <location>
        <begin position="3"/>
        <end position="48"/>
    </location>
</feature>
<dbReference type="FunFam" id="3.30.1390.10:FF:000001">
    <property type="entry name" value="50S ribosomal protein L7/L12"/>
    <property type="match status" value="1"/>
</dbReference>
<dbReference type="GO" id="GO:0003735">
    <property type="term" value="F:structural constituent of ribosome"/>
    <property type="evidence" value="ECO:0007669"/>
    <property type="project" value="InterPro"/>
</dbReference>
<evidence type="ECO:0000256" key="3">
    <source>
        <dbReference type="ARBA" id="ARBA00023274"/>
    </source>
</evidence>
<protein>
    <recommendedName>
        <fullName evidence="4">Large ribosomal subunit protein bL12</fullName>
    </recommendedName>
</protein>
<dbReference type="PANTHER" id="PTHR45987">
    <property type="entry name" value="39S RIBOSOMAL PROTEIN L12"/>
    <property type="match status" value="1"/>
</dbReference>
<dbReference type="GO" id="GO:0003729">
    <property type="term" value="F:mRNA binding"/>
    <property type="evidence" value="ECO:0007669"/>
    <property type="project" value="TreeGrafter"/>
</dbReference>
<dbReference type="SUPFAM" id="SSF54736">
    <property type="entry name" value="ClpS-like"/>
    <property type="match status" value="1"/>
</dbReference>
<dbReference type="SUPFAM" id="SSF48300">
    <property type="entry name" value="Ribosomal protein L7/12, oligomerisation (N-terminal) domain"/>
    <property type="match status" value="1"/>
</dbReference>
<dbReference type="GO" id="GO:0022625">
    <property type="term" value="C:cytosolic large ribosomal subunit"/>
    <property type="evidence" value="ECO:0007669"/>
    <property type="project" value="TreeGrafter"/>
</dbReference>
<evidence type="ECO:0000256" key="4">
    <source>
        <dbReference type="HAMAP-Rule" id="MF_00368"/>
    </source>
</evidence>
<keyword evidence="2 4" id="KW-0689">Ribosomal protein</keyword>
<dbReference type="PANTHER" id="PTHR45987:SF4">
    <property type="entry name" value="LARGE RIBOSOMAL SUBUNIT PROTEIN BL12M"/>
    <property type="match status" value="1"/>
</dbReference>
<feature type="domain" description="Large ribosomal subunit protein bL12 C-terminal" evidence="5">
    <location>
        <begin position="58"/>
        <end position="125"/>
    </location>
</feature>
<dbReference type="InterPro" id="IPR000206">
    <property type="entry name" value="Ribosomal_bL12"/>
</dbReference>
<accession>A0A0E2D4U7</accession>
<dbReference type="Pfam" id="PF00542">
    <property type="entry name" value="Ribosomal_L12"/>
    <property type="match status" value="1"/>
</dbReference>
<comment type="caution">
    <text evidence="7">The sequence shown here is derived from an EMBL/GenBank/DDBJ whole genome shotgun (WGS) entry which is preliminary data.</text>
</comment>
<dbReference type="AlphaFoldDB" id="A0A0E2D4U7"/>
<evidence type="ECO:0000259" key="5">
    <source>
        <dbReference type="Pfam" id="PF00542"/>
    </source>
</evidence>
<dbReference type="InterPro" id="IPR008932">
    <property type="entry name" value="Ribosomal_bL12_oligo"/>
</dbReference>
<dbReference type="Proteomes" id="UP000001340">
    <property type="component" value="Unassembled WGS sequence"/>
</dbReference>
<organism evidence="7 8">
    <name type="scientific">Leptospira interrogans str. UI 12758</name>
    <dbReference type="NCBI Taxonomy" id="1049938"/>
    <lineage>
        <taxon>Bacteria</taxon>
        <taxon>Pseudomonadati</taxon>
        <taxon>Spirochaetota</taxon>
        <taxon>Spirochaetia</taxon>
        <taxon>Leptospirales</taxon>
        <taxon>Leptospiraceae</taxon>
        <taxon>Leptospira</taxon>
    </lineage>
</organism>
<dbReference type="NCBIfam" id="TIGR00855">
    <property type="entry name" value="L12"/>
    <property type="match status" value="1"/>
</dbReference>
<comment type="subunit">
    <text evidence="4">Homodimer. Part of the ribosomal stalk of the 50S ribosomal subunit. Forms a multimeric L10(L12)X complex, where L10 forms an elongated spine to which 2 to 4 L12 dimers bind in a sequential fashion. Binds GTP-bound translation factors.</text>
</comment>
<dbReference type="EMBL" id="AHNR02000040">
    <property type="protein sequence ID" value="EKR55043.1"/>
    <property type="molecule type" value="Genomic_DNA"/>
</dbReference>
<evidence type="ECO:0000313" key="8">
    <source>
        <dbReference type="Proteomes" id="UP000001340"/>
    </source>
</evidence>
<name>A0A0E2D4U7_LEPIR</name>
<dbReference type="GO" id="GO:0006412">
    <property type="term" value="P:translation"/>
    <property type="evidence" value="ECO:0007669"/>
    <property type="project" value="UniProtKB-UniRule"/>
</dbReference>
<dbReference type="InterPro" id="IPR013823">
    <property type="entry name" value="Ribosomal_bL12_C"/>
</dbReference>